<accession>A0A5N6GV11</accession>
<proteinExistence type="predicted"/>
<evidence type="ECO:0000313" key="2">
    <source>
        <dbReference type="EMBL" id="KAB8245364.1"/>
    </source>
</evidence>
<dbReference type="AlphaFoldDB" id="A0A5N6GV11"/>
<reference evidence="2" key="1">
    <citation type="submission" date="2019-04" db="EMBL/GenBank/DDBJ databases">
        <title>Friends and foes A comparative genomics study of 23 Aspergillus species from section Flavi.</title>
        <authorList>
            <consortium name="DOE Joint Genome Institute"/>
            <person name="Kjaerbolling I."/>
            <person name="Vesth T."/>
            <person name="Frisvad J.C."/>
            <person name="Nybo J.L."/>
            <person name="Theobald S."/>
            <person name="Kildgaard S."/>
            <person name="Isbrandt T."/>
            <person name="Kuo A."/>
            <person name="Sato A."/>
            <person name="Lyhne E.K."/>
            <person name="Kogle M.E."/>
            <person name="Wiebenga A."/>
            <person name="Kun R.S."/>
            <person name="Lubbers R.J."/>
            <person name="Makela M.R."/>
            <person name="Barry K."/>
            <person name="Chovatia M."/>
            <person name="Clum A."/>
            <person name="Daum C."/>
            <person name="Haridas S."/>
            <person name="He G."/>
            <person name="LaButti K."/>
            <person name="Lipzen A."/>
            <person name="Mondo S."/>
            <person name="Riley R."/>
            <person name="Salamov A."/>
            <person name="Simmons B.A."/>
            <person name="Magnuson J.K."/>
            <person name="Henrissat B."/>
            <person name="Mortensen U.H."/>
            <person name="Larsen T.O."/>
            <person name="Devries R.P."/>
            <person name="Grigoriev I.V."/>
            <person name="Machida M."/>
            <person name="Baker S.E."/>
            <person name="Andersen M.R."/>
        </authorList>
    </citation>
    <scope>NUCLEOTIDE SEQUENCE [LARGE SCALE GENOMIC DNA]</scope>
    <source>
        <strain evidence="2">CBS 121.62</strain>
    </source>
</reference>
<organism evidence="2">
    <name type="scientific">Aspergillus flavus</name>
    <dbReference type="NCBI Taxonomy" id="5059"/>
    <lineage>
        <taxon>Eukaryota</taxon>
        <taxon>Fungi</taxon>
        <taxon>Dikarya</taxon>
        <taxon>Ascomycota</taxon>
        <taxon>Pezizomycotina</taxon>
        <taxon>Eurotiomycetes</taxon>
        <taxon>Eurotiomycetidae</taxon>
        <taxon>Eurotiales</taxon>
        <taxon>Aspergillaceae</taxon>
        <taxon>Aspergillus</taxon>
        <taxon>Aspergillus subgen. Circumdati</taxon>
    </lineage>
</organism>
<evidence type="ECO:0000256" key="1">
    <source>
        <dbReference type="SAM" id="MobiDB-lite"/>
    </source>
</evidence>
<protein>
    <submittedName>
        <fullName evidence="2">Uncharacterized protein</fullName>
    </submittedName>
</protein>
<name>A0A5N6GV11_ASPFL</name>
<dbReference type="EMBL" id="ML734613">
    <property type="protein sequence ID" value="KAB8245364.1"/>
    <property type="molecule type" value="Genomic_DNA"/>
</dbReference>
<sequence>MHPTHYQLPRSGRNVDPSSEKYKEAEKLIWELRANGKNGSKDVQPGTFGELLRQGTVHLRADAKGCGEDAHPAAQHNIEERG</sequence>
<dbReference type="Proteomes" id="UP000325434">
    <property type="component" value="Unassembled WGS sequence"/>
</dbReference>
<gene>
    <name evidence="2" type="ORF">BDV35DRAFT_393973</name>
</gene>
<feature type="region of interest" description="Disordered" evidence="1">
    <location>
        <begin position="1"/>
        <end position="21"/>
    </location>
</feature>